<evidence type="ECO:0000313" key="1">
    <source>
        <dbReference type="EMBL" id="CBS87513.1"/>
    </source>
</evidence>
<dbReference type="KEGG" id="ali:AZOLI_2295"/>
<proteinExistence type="predicted"/>
<keyword evidence="2" id="KW-1185">Reference proteome</keyword>
<dbReference type="AlphaFoldDB" id="G7Z2A1"/>
<protein>
    <submittedName>
        <fullName evidence="1">Uncharacterized protein</fullName>
    </submittedName>
</protein>
<evidence type="ECO:0000313" key="2">
    <source>
        <dbReference type="Proteomes" id="UP000005667"/>
    </source>
</evidence>
<dbReference type="EMBL" id="FQ311868">
    <property type="protein sequence ID" value="CBS87513.1"/>
    <property type="molecule type" value="Genomic_DNA"/>
</dbReference>
<reference evidence="2" key="1">
    <citation type="journal article" date="2011" name="PLoS Genet.">
        <title>Azospirillum genomes reveal transition of bacteria from aquatic to terrestrial environments.</title>
        <authorList>
            <person name="Wisniewski-Dye F."/>
            <person name="Borziak K."/>
            <person name="Khalsa-Moyers G."/>
            <person name="Alexandre G."/>
            <person name="Sukharnikov L.O."/>
            <person name="Wuichet K."/>
            <person name="Hurst G.B."/>
            <person name="McDonald W.H."/>
            <person name="Robertson J.S."/>
            <person name="Barbe V."/>
            <person name="Calteau A."/>
            <person name="Rouy Z."/>
            <person name="Mangenot S."/>
            <person name="Prigent-Combaret C."/>
            <person name="Normand P."/>
            <person name="Boyer M."/>
            <person name="Siguier P."/>
            <person name="Dessaux Y."/>
            <person name="Elmerich C."/>
            <person name="Condemine G."/>
            <person name="Krishnen G."/>
            <person name="Kennedy I."/>
            <person name="Paterson A.H."/>
            <person name="Gonzalez V."/>
            <person name="Mavingui P."/>
            <person name="Zhulin I.B."/>
        </authorList>
    </citation>
    <scope>NUCLEOTIDE SEQUENCE [LARGE SCALE GENOMIC DNA]</scope>
    <source>
        <strain evidence="2">4B</strain>
    </source>
</reference>
<organism evidence="1 2">
    <name type="scientific">Azospirillum lipoferum (strain 4B)</name>
    <dbReference type="NCBI Taxonomy" id="862719"/>
    <lineage>
        <taxon>Bacteria</taxon>
        <taxon>Pseudomonadati</taxon>
        <taxon>Pseudomonadota</taxon>
        <taxon>Alphaproteobacteria</taxon>
        <taxon>Rhodospirillales</taxon>
        <taxon>Azospirillaceae</taxon>
        <taxon>Azospirillum</taxon>
    </lineage>
</organism>
<gene>
    <name evidence="1" type="ordered locus">AZOLI_2295</name>
</gene>
<sequence length="56" mass="6230">MPEPGRMGTLHEWVSCLVGFLAWYRRRLIGGPNVCAILCLVFTTSGATHGQRGRWA</sequence>
<dbReference type="Proteomes" id="UP000005667">
    <property type="component" value="Chromosome"/>
</dbReference>
<dbReference type="STRING" id="862719.AZOLI_2295"/>
<dbReference type="HOGENOM" id="CLU_3004125_0_0_5"/>
<accession>G7Z2A1</accession>
<name>G7Z2A1_AZOL4</name>